<sequence length="82" mass="8713">MEIQLTAGNCKVTLREGRSTSCLERNMLSPGSAPRVRPQEGSGIKALRISAPSLRKCMSSSSTRLSIMGRGMSRTCAALDGV</sequence>
<name>A0A4Y2U078_ARAVE</name>
<gene>
    <name evidence="1" type="ORF">AVEN_112257_1</name>
</gene>
<protein>
    <submittedName>
        <fullName evidence="1">Uncharacterized protein</fullName>
    </submittedName>
</protein>
<reference evidence="1 2" key="1">
    <citation type="journal article" date="2019" name="Sci. Rep.">
        <title>Orb-weaving spider Araneus ventricosus genome elucidates the spidroin gene catalogue.</title>
        <authorList>
            <person name="Kono N."/>
            <person name="Nakamura H."/>
            <person name="Ohtoshi R."/>
            <person name="Moran D.A.P."/>
            <person name="Shinohara A."/>
            <person name="Yoshida Y."/>
            <person name="Fujiwara M."/>
            <person name="Mori M."/>
            <person name="Tomita M."/>
            <person name="Arakawa K."/>
        </authorList>
    </citation>
    <scope>NUCLEOTIDE SEQUENCE [LARGE SCALE GENOMIC DNA]</scope>
</reference>
<dbReference type="EMBL" id="BGPR01031769">
    <property type="protein sequence ID" value="GBO04997.1"/>
    <property type="molecule type" value="Genomic_DNA"/>
</dbReference>
<keyword evidence="2" id="KW-1185">Reference proteome</keyword>
<evidence type="ECO:0000313" key="2">
    <source>
        <dbReference type="Proteomes" id="UP000499080"/>
    </source>
</evidence>
<comment type="caution">
    <text evidence="1">The sequence shown here is derived from an EMBL/GenBank/DDBJ whole genome shotgun (WGS) entry which is preliminary data.</text>
</comment>
<proteinExistence type="predicted"/>
<dbReference type="AlphaFoldDB" id="A0A4Y2U078"/>
<accession>A0A4Y2U078</accession>
<evidence type="ECO:0000313" key="1">
    <source>
        <dbReference type="EMBL" id="GBO04997.1"/>
    </source>
</evidence>
<organism evidence="1 2">
    <name type="scientific">Araneus ventricosus</name>
    <name type="common">Orbweaver spider</name>
    <name type="synonym">Epeira ventricosa</name>
    <dbReference type="NCBI Taxonomy" id="182803"/>
    <lineage>
        <taxon>Eukaryota</taxon>
        <taxon>Metazoa</taxon>
        <taxon>Ecdysozoa</taxon>
        <taxon>Arthropoda</taxon>
        <taxon>Chelicerata</taxon>
        <taxon>Arachnida</taxon>
        <taxon>Araneae</taxon>
        <taxon>Araneomorphae</taxon>
        <taxon>Entelegynae</taxon>
        <taxon>Araneoidea</taxon>
        <taxon>Araneidae</taxon>
        <taxon>Araneus</taxon>
    </lineage>
</organism>
<dbReference type="Proteomes" id="UP000499080">
    <property type="component" value="Unassembled WGS sequence"/>
</dbReference>